<dbReference type="CDD" id="cd11614">
    <property type="entry name" value="SAF_CpaB_FlgA_like"/>
    <property type="match status" value="1"/>
</dbReference>
<evidence type="ECO:0000256" key="1">
    <source>
        <dbReference type="ARBA" id="ARBA00004418"/>
    </source>
</evidence>
<evidence type="ECO:0000256" key="5">
    <source>
        <dbReference type="ARBA" id="ARBA00022764"/>
    </source>
</evidence>
<keyword evidence="5 7" id="KW-0574">Periplasm</keyword>
<dbReference type="Proteomes" id="UP000094769">
    <property type="component" value="Unassembled WGS sequence"/>
</dbReference>
<evidence type="ECO:0000256" key="7">
    <source>
        <dbReference type="RuleBase" id="RU362063"/>
    </source>
</evidence>
<comment type="similarity">
    <text evidence="2 7">Belongs to the FlgA family.</text>
</comment>
<keyword evidence="9" id="KW-0282">Flagellum</keyword>
<dbReference type="InterPro" id="IPR013974">
    <property type="entry name" value="SAF"/>
</dbReference>
<keyword evidence="10" id="KW-1185">Reference proteome</keyword>
<feature type="domain" description="SAF" evidence="8">
    <location>
        <begin position="113"/>
        <end position="175"/>
    </location>
</feature>
<dbReference type="GO" id="GO:0042597">
    <property type="term" value="C:periplasmic space"/>
    <property type="evidence" value="ECO:0007669"/>
    <property type="project" value="UniProtKB-SubCell"/>
</dbReference>
<evidence type="ECO:0000259" key="8">
    <source>
        <dbReference type="SMART" id="SM00858"/>
    </source>
</evidence>
<organism evidence="9 10">
    <name type="scientific">Candidatus Thiodiazotropha endolucinida</name>
    <dbReference type="NCBI Taxonomy" id="1655433"/>
    <lineage>
        <taxon>Bacteria</taxon>
        <taxon>Pseudomonadati</taxon>
        <taxon>Pseudomonadota</taxon>
        <taxon>Gammaproteobacteria</taxon>
        <taxon>Chromatiales</taxon>
        <taxon>Sedimenticolaceae</taxon>
        <taxon>Candidatus Thiodiazotropha</taxon>
    </lineage>
</organism>
<dbReference type="NCBIfam" id="TIGR03170">
    <property type="entry name" value="flgA_cterm"/>
    <property type="match status" value="1"/>
</dbReference>
<evidence type="ECO:0000313" key="10">
    <source>
        <dbReference type="Proteomes" id="UP000094769"/>
    </source>
</evidence>
<dbReference type="SMART" id="SM00858">
    <property type="entry name" value="SAF"/>
    <property type="match status" value="1"/>
</dbReference>
<dbReference type="GO" id="GO:0044780">
    <property type="term" value="P:bacterial-type flagellum assembly"/>
    <property type="evidence" value="ECO:0007669"/>
    <property type="project" value="InterPro"/>
</dbReference>
<comment type="subcellular location">
    <subcellularLocation>
        <location evidence="1 7">Periplasm</location>
    </subcellularLocation>
</comment>
<reference evidence="9 10" key="1">
    <citation type="submission" date="2016-06" db="EMBL/GenBank/DDBJ databases">
        <title>Genome sequence of endosymbiont of Candidatus Endolucinida thiodiazotropha.</title>
        <authorList>
            <person name="Poehlein A."/>
            <person name="Koenig S."/>
            <person name="Heiden S.E."/>
            <person name="Thuermer A."/>
            <person name="Voget S."/>
            <person name="Daniel R."/>
            <person name="Markert S."/>
            <person name="Gros O."/>
            <person name="Schweder T."/>
        </authorList>
    </citation>
    <scope>NUCLEOTIDE SEQUENCE [LARGE SCALE GENOMIC DNA]</scope>
    <source>
        <strain evidence="9 10">COS</strain>
    </source>
</reference>
<evidence type="ECO:0000313" key="9">
    <source>
        <dbReference type="EMBL" id="ODJ86528.1"/>
    </source>
</evidence>
<evidence type="ECO:0000256" key="4">
    <source>
        <dbReference type="ARBA" id="ARBA00022729"/>
    </source>
</evidence>
<dbReference type="RefSeq" id="WP_069126986.1">
    <property type="nucleotide sequence ID" value="NZ_MARB01000021.1"/>
</dbReference>
<protein>
    <recommendedName>
        <fullName evidence="3 7">Flagella basal body P-ring formation protein FlgA</fullName>
    </recommendedName>
</protein>
<accession>A0A7Z0VJ43</accession>
<comment type="caution">
    <text evidence="9">The sequence shown here is derived from an EMBL/GenBank/DDBJ whole genome shotgun (WGS) entry which is preliminary data.</text>
</comment>
<gene>
    <name evidence="9" type="ORF">CODIS_33120</name>
</gene>
<keyword evidence="9" id="KW-0966">Cell projection</keyword>
<evidence type="ECO:0000256" key="2">
    <source>
        <dbReference type="ARBA" id="ARBA00010474"/>
    </source>
</evidence>
<dbReference type="InterPro" id="IPR041231">
    <property type="entry name" value="FlgA_N"/>
</dbReference>
<dbReference type="AlphaFoldDB" id="A0A7Z0VJ43"/>
<dbReference type="Gene3D" id="3.90.1210.10">
    <property type="entry name" value="Antifreeze-like/N-acetylneuraminic acid synthase C-terminal domain"/>
    <property type="match status" value="1"/>
</dbReference>
<dbReference type="PANTHER" id="PTHR36307">
    <property type="entry name" value="FLAGELLA BASAL BODY P-RING FORMATION PROTEIN FLGA"/>
    <property type="match status" value="1"/>
</dbReference>
<dbReference type="Pfam" id="PF13144">
    <property type="entry name" value="ChapFlgA"/>
    <property type="match status" value="1"/>
</dbReference>
<dbReference type="InterPro" id="IPR017585">
    <property type="entry name" value="SAF_FlgA"/>
</dbReference>
<evidence type="ECO:0000256" key="3">
    <source>
        <dbReference type="ARBA" id="ARBA00014754"/>
    </source>
</evidence>
<sequence>MMHVKATFKAVLAILLFSAAAISHGESGHHQSHHSIVAAVKDYLMQTVANQNEDAKIVITPLDHRLKLRQCDTPLKTFSPPGGSKMGRTSVGVRCESPAPWSLYVSAKVGLELPVVIAKRDLARGQAITTADVKLEISDTTRLLRGYYESVNQVLGRTLKRALRRDKVVTPTSLVVQKTVSRGEQVTILAAAGGIEVRMQGKAMKNGNPGDLIPVVNVKSKKKLQARVISEGLVKVN</sequence>
<dbReference type="EMBL" id="MARB01000021">
    <property type="protein sequence ID" value="ODJ86528.1"/>
    <property type="molecule type" value="Genomic_DNA"/>
</dbReference>
<dbReference type="OrthoDB" id="1669037at2"/>
<dbReference type="Pfam" id="PF17656">
    <property type="entry name" value="ChapFlgA_N"/>
    <property type="match status" value="1"/>
</dbReference>
<keyword evidence="7" id="KW-1005">Bacterial flagellum biogenesis</keyword>
<feature type="chain" id="PRO_5031606485" description="Flagella basal body P-ring formation protein FlgA" evidence="7">
    <location>
        <begin position="26"/>
        <end position="237"/>
    </location>
</feature>
<evidence type="ECO:0000256" key="6">
    <source>
        <dbReference type="ARBA" id="ARBA00025643"/>
    </source>
</evidence>
<proteinExistence type="inferred from homology"/>
<keyword evidence="9" id="KW-0969">Cilium</keyword>
<name>A0A7Z0VJ43_9GAMM</name>
<feature type="signal peptide" evidence="7">
    <location>
        <begin position="1"/>
        <end position="25"/>
    </location>
</feature>
<dbReference type="Gene3D" id="2.30.30.760">
    <property type="match status" value="1"/>
</dbReference>
<keyword evidence="4 7" id="KW-0732">Signal</keyword>
<dbReference type="InterPro" id="IPR039246">
    <property type="entry name" value="Flagellar_FlgA"/>
</dbReference>
<dbReference type="PANTHER" id="PTHR36307:SF1">
    <property type="entry name" value="FLAGELLA BASAL BODY P-RING FORMATION PROTEIN FLGA"/>
    <property type="match status" value="1"/>
</dbReference>
<comment type="function">
    <text evidence="6 7">Involved in the assembly process of the P-ring formation. It may associate with FlgF on the rod constituting a structure essential for the P-ring assembly or may act as a modulator protein for the P-ring assembly.</text>
</comment>